<organism evidence="2">
    <name type="scientific">Dichomitus squalens</name>
    <dbReference type="NCBI Taxonomy" id="114155"/>
    <lineage>
        <taxon>Eukaryota</taxon>
        <taxon>Fungi</taxon>
        <taxon>Dikarya</taxon>
        <taxon>Basidiomycota</taxon>
        <taxon>Agaricomycotina</taxon>
        <taxon>Agaricomycetes</taxon>
        <taxon>Polyporales</taxon>
        <taxon>Polyporaceae</taxon>
        <taxon>Dichomitus</taxon>
    </lineage>
</organism>
<dbReference type="Proteomes" id="UP000292957">
    <property type="component" value="Unassembled WGS sequence"/>
</dbReference>
<name>A0A4Q9MYL1_9APHY</name>
<feature type="compositionally biased region" description="Low complexity" evidence="1">
    <location>
        <begin position="282"/>
        <end position="297"/>
    </location>
</feature>
<dbReference type="InterPro" id="IPR050656">
    <property type="entry name" value="PINX1"/>
</dbReference>
<dbReference type="PANTHER" id="PTHR23149">
    <property type="entry name" value="G PATCH DOMAIN CONTAINING PROTEIN"/>
    <property type="match status" value="1"/>
</dbReference>
<feature type="region of interest" description="Disordered" evidence="1">
    <location>
        <begin position="156"/>
        <end position="333"/>
    </location>
</feature>
<sequence>MPLDGHAHLVAQGWSGKGTGLRSGAIAKPITIIQKKSLAGVGKDRDEAFPFWDHVFQAASVSIQVKVHNSDDESDSEGSTTPALSLQRTKTGIISNRRPTTGTPALSGTTTPSEPQSSGAVTPRLSIMAQAKQQAARRMLYSMFYRGPVLSTEDVEKTMQVSTTNSPEPSSASAPLLVEKASKESKGKKRKSADVEDEGKAERKRRKREPKEKERNEKRSESKGKEKAPDDDDSEDARQPRETEAARKAEKAERKRLKAEKRARKEERRKRRAARKAKEDAQSGSESGSQETSAGGEVVSAPTQKAEKSAKRTRNSSDTSLKDRRASKKAKKS</sequence>
<feature type="region of interest" description="Disordered" evidence="1">
    <location>
        <begin position="67"/>
        <end position="123"/>
    </location>
</feature>
<gene>
    <name evidence="2" type="ORF">BD311DRAFT_863086</name>
</gene>
<proteinExistence type="predicted"/>
<accession>A0A4Q9MYL1</accession>
<evidence type="ECO:0000313" key="2">
    <source>
        <dbReference type="EMBL" id="TBU31852.1"/>
    </source>
</evidence>
<feature type="compositionally biased region" description="Low complexity" evidence="1">
    <location>
        <begin position="162"/>
        <end position="175"/>
    </location>
</feature>
<dbReference type="OrthoDB" id="3366546at2759"/>
<feature type="compositionally biased region" description="Basic and acidic residues" evidence="1">
    <location>
        <begin position="192"/>
        <end position="201"/>
    </location>
</feature>
<feature type="compositionally biased region" description="Polar residues" evidence="1">
    <location>
        <begin position="78"/>
        <end position="98"/>
    </location>
</feature>
<evidence type="ECO:0000256" key="1">
    <source>
        <dbReference type="SAM" id="MobiDB-lite"/>
    </source>
</evidence>
<feature type="compositionally biased region" description="Basic and acidic residues" evidence="1">
    <location>
        <begin position="236"/>
        <end position="253"/>
    </location>
</feature>
<feature type="compositionally biased region" description="Basic and acidic residues" evidence="1">
    <location>
        <begin position="209"/>
        <end position="228"/>
    </location>
</feature>
<reference evidence="2" key="1">
    <citation type="submission" date="2019-01" db="EMBL/GenBank/DDBJ databases">
        <title>Draft genome sequences of three monokaryotic isolates of the white-rot basidiomycete fungus Dichomitus squalens.</title>
        <authorList>
            <consortium name="DOE Joint Genome Institute"/>
            <person name="Lopez S.C."/>
            <person name="Andreopoulos B."/>
            <person name="Pangilinan J."/>
            <person name="Lipzen A."/>
            <person name="Riley R."/>
            <person name="Ahrendt S."/>
            <person name="Ng V."/>
            <person name="Barry K."/>
            <person name="Daum C."/>
            <person name="Grigoriev I.V."/>
            <person name="Hilden K.S."/>
            <person name="Makela M.R."/>
            <person name="de Vries R.P."/>
        </authorList>
    </citation>
    <scope>NUCLEOTIDE SEQUENCE [LARGE SCALE GENOMIC DNA]</scope>
    <source>
        <strain evidence="2">OM18370.1</strain>
    </source>
</reference>
<protein>
    <recommendedName>
        <fullName evidence="3">G-patch domain-containing protein</fullName>
    </recommendedName>
</protein>
<dbReference type="AlphaFoldDB" id="A0A4Q9MYL1"/>
<feature type="compositionally biased region" description="Basic residues" evidence="1">
    <location>
        <begin position="254"/>
        <end position="275"/>
    </location>
</feature>
<dbReference type="PANTHER" id="PTHR23149:SF32">
    <property type="entry name" value="G-PATCH DOMAIN-CONTAINING PROTEIN"/>
    <property type="match status" value="1"/>
</dbReference>
<feature type="compositionally biased region" description="Low complexity" evidence="1">
    <location>
        <begin position="99"/>
        <end position="113"/>
    </location>
</feature>
<dbReference type="EMBL" id="ML143397">
    <property type="protein sequence ID" value="TBU31852.1"/>
    <property type="molecule type" value="Genomic_DNA"/>
</dbReference>
<evidence type="ECO:0008006" key="3">
    <source>
        <dbReference type="Google" id="ProtNLM"/>
    </source>
</evidence>